<dbReference type="Pfam" id="PF00089">
    <property type="entry name" value="Trypsin"/>
    <property type="match status" value="1"/>
</dbReference>
<feature type="non-terminal residue" evidence="8">
    <location>
        <position position="48"/>
    </location>
</feature>
<reference evidence="8 9" key="1">
    <citation type="submission" date="2014-04" db="EMBL/GenBank/DDBJ databases">
        <title>Genome evolution of avian class.</title>
        <authorList>
            <person name="Zhang G."/>
            <person name="Li C."/>
        </authorList>
    </citation>
    <scope>NUCLEOTIDE SEQUENCE [LARGE SCALE GENOMIC DNA]</scope>
    <source>
        <strain evidence="8">BGI_N308</strain>
    </source>
</reference>
<feature type="domain" description="Peptidase S1" evidence="7">
    <location>
        <begin position="1"/>
        <end position="48"/>
    </location>
</feature>
<keyword evidence="9" id="KW-1185">Reference proteome</keyword>
<evidence type="ECO:0000259" key="7">
    <source>
        <dbReference type="PROSITE" id="PS50240"/>
    </source>
</evidence>
<dbReference type="PANTHER" id="PTHR24264">
    <property type="entry name" value="TRYPSIN-RELATED"/>
    <property type="match status" value="1"/>
</dbReference>
<keyword evidence="4" id="KW-0378">Hydrolase</keyword>
<name>A0A093H1Y0_STRCA</name>
<evidence type="ECO:0000256" key="3">
    <source>
        <dbReference type="ARBA" id="ARBA00022670"/>
    </source>
</evidence>
<dbReference type="AlphaFoldDB" id="A0A093H1Y0"/>
<keyword evidence="2" id="KW-0964">Secreted</keyword>
<evidence type="ECO:0000256" key="2">
    <source>
        <dbReference type="ARBA" id="ARBA00022525"/>
    </source>
</evidence>
<evidence type="ECO:0000313" key="8">
    <source>
        <dbReference type="EMBL" id="KFV73355.1"/>
    </source>
</evidence>
<feature type="non-terminal residue" evidence="8">
    <location>
        <position position="1"/>
    </location>
</feature>
<keyword evidence="3" id="KW-0645">Protease</keyword>
<dbReference type="Proteomes" id="UP000053584">
    <property type="component" value="Unassembled WGS sequence"/>
</dbReference>
<evidence type="ECO:0000256" key="5">
    <source>
        <dbReference type="ARBA" id="ARBA00022825"/>
    </source>
</evidence>
<dbReference type="GO" id="GO:0005615">
    <property type="term" value="C:extracellular space"/>
    <property type="evidence" value="ECO:0007669"/>
    <property type="project" value="TreeGrafter"/>
</dbReference>
<dbReference type="EMBL" id="KL205717">
    <property type="protein sequence ID" value="KFV73355.1"/>
    <property type="molecule type" value="Genomic_DNA"/>
</dbReference>
<proteinExistence type="predicted"/>
<dbReference type="GO" id="GO:0004252">
    <property type="term" value="F:serine-type endopeptidase activity"/>
    <property type="evidence" value="ECO:0007669"/>
    <property type="project" value="InterPro"/>
</dbReference>
<evidence type="ECO:0000256" key="6">
    <source>
        <dbReference type="ARBA" id="ARBA00023157"/>
    </source>
</evidence>
<evidence type="ECO:0000256" key="1">
    <source>
        <dbReference type="ARBA" id="ARBA00004613"/>
    </source>
</evidence>
<gene>
    <name evidence="8" type="ORF">N308_00127</name>
</gene>
<accession>A0A093H1Y0</accession>
<keyword evidence="5" id="KW-0720">Serine protease</keyword>
<dbReference type="InterPro" id="IPR009003">
    <property type="entry name" value="Peptidase_S1_PA"/>
</dbReference>
<dbReference type="PROSITE" id="PS50240">
    <property type="entry name" value="TRYPSIN_DOM"/>
    <property type="match status" value="1"/>
</dbReference>
<dbReference type="PANTHER" id="PTHR24264:SF15">
    <property type="entry name" value="RIKEN CDNA 2210010C04 GENE"/>
    <property type="match status" value="1"/>
</dbReference>
<protein>
    <submittedName>
        <fullName evidence="8">Trypsin</fullName>
    </submittedName>
</protein>
<organism evidence="8 9">
    <name type="scientific">Struthio camelus australis</name>
    <dbReference type="NCBI Taxonomy" id="441894"/>
    <lineage>
        <taxon>Eukaryota</taxon>
        <taxon>Metazoa</taxon>
        <taxon>Chordata</taxon>
        <taxon>Craniata</taxon>
        <taxon>Vertebrata</taxon>
        <taxon>Euteleostomi</taxon>
        <taxon>Archelosauria</taxon>
        <taxon>Archosauria</taxon>
        <taxon>Dinosauria</taxon>
        <taxon>Saurischia</taxon>
        <taxon>Theropoda</taxon>
        <taxon>Coelurosauria</taxon>
        <taxon>Aves</taxon>
        <taxon>Palaeognathae</taxon>
        <taxon>Struthioniformes</taxon>
        <taxon>Struthionidae</taxon>
        <taxon>Struthio</taxon>
    </lineage>
</organism>
<dbReference type="InterPro" id="IPR043504">
    <property type="entry name" value="Peptidase_S1_PA_chymotrypsin"/>
</dbReference>
<dbReference type="InterPro" id="IPR050127">
    <property type="entry name" value="Serine_Proteases_S1"/>
</dbReference>
<keyword evidence="6" id="KW-1015">Disulfide bond</keyword>
<evidence type="ECO:0000313" key="9">
    <source>
        <dbReference type="Proteomes" id="UP000053584"/>
    </source>
</evidence>
<evidence type="ECO:0000256" key="4">
    <source>
        <dbReference type="ARBA" id="ARBA00022801"/>
    </source>
</evidence>
<dbReference type="GO" id="GO:0006508">
    <property type="term" value="P:proteolysis"/>
    <property type="evidence" value="ECO:0007669"/>
    <property type="project" value="UniProtKB-KW"/>
</dbReference>
<dbReference type="SUPFAM" id="SSF50494">
    <property type="entry name" value="Trypsin-like serine proteases"/>
    <property type="match status" value="1"/>
</dbReference>
<sequence length="48" mass="5125">SAQGNSGGPVYNGQLQRIVSWGAGCGQSSYPGLYTKVCNYVSWIQKTI</sequence>
<dbReference type="Gene3D" id="2.40.10.10">
    <property type="entry name" value="Trypsin-like serine proteases"/>
    <property type="match status" value="1"/>
</dbReference>
<comment type="subcellular location">
    <subcellularLocation>
        <location evidence="1">Secreted</location>
    </subcellularLocation>
</comment>
<dbReference type="InterPro" id="IPR001254">
    <property type="entry name" value="Trypsin_dom"/>
</dbReference>